<dbReference type="PANTHER" id="PTHR39321:SF3">
    <property type="entry name" value="PHOSPHOPANTETHEINE ADENYLYLTRANSFERASE"/>
    <property type="match status" value="1"/>
</dbReference>
<dbReference type="NCBIfam" id="TIGR00482">
    <property type="entry name" value="nicotinate (nicotinamide) nucleotide adenylyltransferase"/>
    <property type="match status" value="1"/>
</dbReference>
<dbReference type="PANTHER" id="PTHR39321">
    <property type="entry name" value="NICOTINATE-NUCLEOTIDE ADENYLYLTRANSFERASE-RELATED"/>
    <property type="match status" value="1"/>
</dbReference>
<dbReference type="InterPro" id="IPR005248">
    <property type="entry name" value="NadD/NMNAT"/>
</dbReference>
<keyword evidence="3 10" id="KW-0662">Pyridine nucleotide biosynthesis</keyword>
<dbReference type="Pfam" id="PF01467">
    <property type="entry name" value="CTP_transf_like"/>
    <property type="match status" value="1"/>
</dbReference>
<evidence type="ECO:0000256" key="8">
    <source>
        <dbReference type="ARBA" id="ARBA00023027"/>
    </source>
</evidence>
<evidence type="ECO:0000256" key="2">
    <source>
        <dbReference type="ARBA" id="ARBA00005019"/>
    </source>
</evidence>
<keyword evidence="8 10" id="KW-0520">NAD</keyword>
<evidence type="ECO:0000256" key="4">
    <source>
        <dbReference type="ARBA" id="ARBA00022679"/>
    </source>
</evidence>
<evidence type="ECO:0000259" key="11">
    <source>
        <dbReference type="Pfam" id="PF01467"/>
    </source>
</evidence>
<comment type="function">
    <text evidence="1 10">Catalyzes the reversible adenylation of nicotinate mononucleotide (NaMN) to nicotinic acid adenine dinucleotide (NaAD).</text>
</comment>
<evidence type="ECO:0000313" key="12">
    <source>
        <dbReference type="EMBL" id="HJB41063.1"/>
    </source>
</evidence>
<dbReference type="GO" id="GO:0005524">
    <property type="term" value="F:ATP binding"/>
    <property type="evidence" value="ECO:0007669"/>
    <property type="project" value="UniProtKB-KW"/>
</dbReference>
<dbReference type="GO" id="GO:0004515">
    <property type="term" value="F:nicotinate-nucleotide adenylyltransferase activity"/>
    <property type="evidence" value="ECO:0007669"/>
    <property type="project" value="UniProtKB-UniRule"/>
</dbReference>
<dbReference type="CDD" id="cd02165">
    <property type="entry name" value="NMNAT"/>
    <property type="match status" value="1"/>
</dbReference>
<evidence type="ECO:0000256" key="9">
    <source>
        <dbReference type="ARBA" id="ARBA00048721"/>
    </source>
</evidence>
<reference evidence="12" key="1">
    <citation type="journal article" date="2021" name="PeerJ">
        <title>Extensive microbial diversity within the chicken gut microbiome revealed by metagenomics and culture.</title>
        <authorList>
            <person name="Gilroy R."/>
            <person name="Ravi A."/>
            <person name="Getino M."/>
            <person name="Pursley I."/>
            <person name="Horton D.L."/>
            <person name="Alikhan N.F."/>
            <person name="Baker D."/>
            <person name="Gharbi K."/>
            <person name="Hall N."/>
            <person name="Watson M."/>
            <person name="Adriaenssens E.M."/>
            <person name="Foster-Nyarko E."/>
            <person name="Jarju S."/>
            <person name="Secka A."/>
            <person name="Antonio M."/>
            <person name="Oren A."/>
            <person name="Chaudhuri R.R."/>
            <person name="La Ragione R."/>
            <person name="Hildebrand F."/>
            <person name="Pallen M.J."/>
        </authorList>
    </citation>
    <scope>NUCLEOTIDE SEQUENCE</scope>
    <source>
        <strain evidence="12">ChiBcec8-13705</strain>
    </source>
</reference>
<dbReference type="Gene3D" id="3.40.50.620">
    <property type="entry name" value="HUPs"/>
    <property type="match status" value="1"/>
</dbReference>
<evidence type="ECO:0000256" key="7">
    <source>
        <dbReference type="ARBA" id="ARBA00022840"/>
    </source>
</evidence>
<comment type="catalytic activity">
    <reaction evidence="9 10">
        <text>nicotinate beta-D-ribonucleotide + ATP + H(+) = deamido-NAD(+) + diphosphate</text>
        <dbReference type="Rhea" id="RHEA:22860"/>
        <dbReference type="ChEBI" id="CHEBI:15378"/>
        <dbReference type="ChEBI" id="CHEBI:30616"/>
        <dbReference type="ChEBI" id="CHEBI:33019"/>
        <dbReference type="ChEBI" id="CHEBI:57502"/>
        <dbReference type="ChEBI" id="CHEBI:58437"/>
        <dbReference type="EC" id="2.7.7.18"/>
    </reaction>
</comment>
<dbReference type="InterPro" id="IPR004821">
    <property type="entry name" value="Cyt_trans-like"/>
</dbReference>
<keyword evidence="4 10" id="KW-0808">Transferase</keyword>
<accession>A0A9D2M624</accession>
<dbReference type="AlphaFoldDB" id="A0A9D2M624"/>
<evidence type="ECO:0000256" key="1">
    <source>
        <dbReference type="ARBA" id="ARBA00002324"/>
    </source>
</evidence>
<keyword evidence="6 10" id="KW-0547">Nucleotide-binding</keyword>
<evidence type="ECO:0000313" key="13">
    <source>
        <dbReference type="Proteomes" id="UP000886803"/>
    </source>
</evidence>
<comment type="caution">
    <text evidence="12">The sequence shown here is derived from an EMBL/GenBank/DDBJ whole genome shotgun (WGS) entry which is preliminary data.</text>
</comment>
<keyword evidence="7 10" id="KW-0067">ATP-binding</keyword>
<dbReference type="EC" id="2.7.7.18" evidence="10"/>
<evidence type="ECO:0000256" key="5">
    <source>
        <dbReference type="ARBA" id="ARBA00022695"/>
    </source>
</evidence>
<comment type="similarity">
    <text evidence="10">Belongs to the NadD family.</text>
</comment>
<dbReference type="Proteomes" id="UP000886803">
    <property type="component" value="Unassembled WGS sequence"/>
</dbReference>
<dbReference type="SUPFAM" id="SSF52374">
    <property type="entry name" value="Nucleotidylyl transferase"/>
    <property type="match status" value="1"/>
</dbReference>
<dbReference type="HAMAP" id="MF_00244">
    <property type="entry name" value="NaMN_adenylyltr"/>
    <property type="match status" value="1"/>
</dbReference>
<protein>
    <recommendedName>
        <fullName evidence="10">Probable nicotinate-nucleotide adenylyltransferase</fullName>
        <ecNumber evidence="10">2.7.7.18</ecNumber>
    </recommendedName>
    <alternativeName>
        <fullName evidence="10">Deamido-NAD(+) diphosphorylase</fullName>
    </alternativeName>
    <alternativeName>
        <fullName evidence="10">Deamido-NAD(+) pyrophosphorylase</fullName>
    </alternativeName>
    <alternativeName>
        <fullName evidence="10">Nicotinate mononucleotide adenylyltransferase</fullName>
        <shortName evidence="10">NaMN adenylyltransferase</shortName>
    </alternativeName>
</protein>
<organism evidence="12 13">
    <name type="scientific">Candidatus Gemmiger avicola</name>
    <dbReference type="NCBI Taxonomy" id="2838605"/>
    <lineage>
        <taxon>Bacteria</taxon>
        <taxon>Bacillati</taxon>
        <taxon>Bacillota</taxon>
        <taxon>Clostridia</taxon>
        <taxon>Eubacteriales</taxon>
        <taxon>Gemmiger</taxon>
    </lineage>
</organism>
<sequence>MSGQKLLIYGGTFDPPHIGHLNNLRAAMQAVRPDRVLVMPAGTPPHKLASETPAEWRYEMCGCFRQLGPQVAISRWEIDHEGPSYTVNTLEALHEEYPAAALYLSLGSDMLESFRRWYRWERILQLATLVVQSRADGDDASLRAAAEALAPAGGRVVFAKAPAVPCASHEIRAGTLPAETLRAVLPPPVPDLVRQHDLYGLGKVL</sequence>
<evidence type="ECO:0000256" key="6">
    <source>
        <dbReference type="ARBA" id="ARBA00022741"/>
    </source>
</evidence>
<keyword evidence="5 10" id="KW-0548">Nucleotidyltransferase</keyword>
<gene>
    <name evidence="10 12" type="primary">nadD</name>
    <name evidence="12" type="ORF">H9945_01025</name>
</gene>
<reference evidence="12" key="2">
    <citation type="submission" date="2021-04" db="EMBL/GenBank/DDBJ databases">
        <authorList>
            <person name="Gilroy R."/>
        </authorList>
    </citation>
    <scope>NUCLEOTIDE SEQUENCE</scope>
    <source>
        <strain evidence="12">ChiBcec8-13705</strain>
    </source>
</reference>
<dbReference type="InterPro" id="IPR014729">
    <property type="entry name" value="Rossmann-like_a/b/a_fold"/>
</dbReference>
<evidence type="ECO:0000256" key="10">
    <source>
        <dbReference type="HAMAP-Rule" id="MF_00244"/>
    </source>
</evidence>
<proteinExistence type="inferred from homology"/>
<comment type="pathway">
    <text evidence="2 10">Cofactor biosynthesis; NAD(+) biosynthesis; deamido-NAD(+) from nicotinate D-ribonucleotide: step 1/1.</text>
</comment>
<dbReference type="GO" id="GO:0009435">
    <property type="term" value="P:NAD+ biosynthetic process"/>
    <property type="evidence" value="ECO:0007669"/>
    <property type="project" value="UniProtKB-UniRule"/>
</dbReference>
<evidence type="ECO:0000256" key="3">
    <source>
        <dbReference type="ARBA" id="ARBA00022642"/>
    </source>
</evidence>
<feature type="domain" description="Cytidyltransferase-like" evidence="11">
    <location>
        <begin position="8"/>
        <end position="172"/>
    </location>
</feature>
<dbReference type="NCBIfam" id="TIGR00125">
    <property type="entry name" value="cyt_tran_rel"/>
    <property type="match status" value="1"/>
</dbReference>
<name>A0A9D2M624_9FIRM</name>
<dbReference type="EMBL" id="DWYG01000010">
    <property type="protein sequence ID" value="HJB41063.1"/>
    <property type="molecule type" value="Genomic_DNA"/>
</dbReference>